<name>A0A9D1EMT4_9FIRM</name>
<keyword evidence="7 14" id="KW-0863">Zinc-finger</keyword>
<dbReference type="Pfam" id="PF00226">
    <property type="entry name" value="DnaJ"/>
    <property type="match status" value="1"/>
</dbReference>
<dbReference type="SUPFAM" id="SSF49493">
    <property type="entry name" value="HSP40/DnaJ peptide-binding domain"/>
    <property type="match status" value="2"/>
</dbReference>
<feature type="binding site" evidence="14">
    <location>
        <position position="163"/>
    </location>
    <ligand>
        <name>Zn(2+)</name>
        <dbReference type="ChEBI" id="CHEBI:29105"/>
        <label>1</label>
    </ligand>
</feature>
<dbReference type="FunFam" id="2.60.260.20:FF:000004">
    <property type="entry name" value="Molecular chaperone DnaJ"/>
    <property type="match status" value="1"/>
</dbReference>
<dbReference type="InterPro" id="IPR002939">
    <property type="entry name" value="DnaJ_C"/>
</dbReference>
<dbReference type="GO" id="GO:0006260">
    <property type="term" value="P:DNA replication"/>
    <property type="evidence" value="ECO:0007669"/>
    <property type="project" value="UniProtKB-KW"/>
</dbReference>
<feature type="domain" description="CR-type" evidence="17">
    <location>
        <begin position="150"/>
        <end position="232"/>
    </location>
</feature>
<evidence type="ECO:0000256" key="13">
    <source>
        <dbReference type="ARBA" id="ARBA00067609"/>
    </source>
</evidence>
<dbReference type="SMART" id="SM00271">
    <property type="entry name" value="DnaJ"/>
    <property type="match status" value="1"/>
</dbReference>
<feature type="repeat" description="CXXCXGXG motif" evidence="14">
    <location>
        <begin position="206"/>
        <end position="213"/>
    </location>
</feature>
<dbReference type="Proteomes" id="UP000823982">
    <property type="component" value="Unassembled WGS sequence"/>
</dbReference>
<keyword evidence="5 14" id="KW-0479">Metal-binding</keyword>
<evidence type="ECO:0000256" key="7">
    <source>
        <dbReference type="ARBA" id="ARBA00022771"/>
    </source>
</evidence>
<dbReference type="PRINTS" id="PR00625">
    <property type="entry name" value="JDOMAIN"/>
</dbReference>
<dbReference type="InterPro" id="IPR001623">
    <property type="entry name" value="DnaJ_domain"/>
</dbReference>
<dbReference type="Gene3D" id="2.10.230.10">
    <property type="entry name" value="Heat shock protein DnaJ, cysteine-rich domain"/>
    <property type="match status" value="1"/>
</dbReference>
<dbReference type="PROSITE" id="PS00636">
    <property type="entry name" value="DNAJ_1"/>
    <property type="match status" value="1"/>
</dbReference>
<dbReference type="CDD" id="cd06257">
    <property type="entry name" value="DnaJ"/>
    <property type="match status" value="1"/>
</dbReference>
<evidence type="ECO:0000256" key="6">
    <source>
        <dbReference type="ARBA" id="ARBA00022737"/>
    </source>
</evidence>
<dbReference type="InterPro" id="IPR012724">
    <property type="entry name" value="DnaJ"/>
</dbReference>
<sequence length="392" mass="42535">MADKRDYYEVLGVSKTATDDELKHAYRTLAKKYHPDLHPDDKEAEAKFKEVNEAYEVLSDKEKRRKYDQFGFAGVDPTYGAGAGAGAGGGTYSSTGGGFGGFGGFGDVGDIFESFFGGFGSSQRTNPNAPRKGQDIRANLTISFMEACKGTKKHVKITRNDVCPDCHGTGAKGGTSAETCPDCHGTGTVRVNQRTAFGMFQTTKPCDRCGGRGRIIKNVCPTCSGQGMVRSSFNREVEIPAGINDGQTLKVSGAGNCGVNGGGYGDLNIRITVTADDFFERDGFDVYTEIPISYLQAALGDEITVPTIDGNVKYTVPAGTQTGTVFRLRGKGIKRLYRNDRGDQYVTVKVEVPKNLSKKQADLLRAFDSSLEEKNLASKKSFFEKMRDYWNS</sequence>
<dbReference type="NCBIfam" id="NF008035">
    <property type="entry name" value="PRK10767.1"/>
    <property type="match status" value="1"/>
</dbReference>
<dbReference type="InterPro" id="IPR018253">
    <property type="entry name" value="DnaJ_domain_CS"/>
</dbReference>
<dbReference type="GO" id="GO:0008270">
    <property type="term" value="F:zinc ion binding"/>
    <property type="evidence" value="ECO:0007669"/>
    <property type="project" value="UniProtKB-UniRule"/>
</dbReference>
<evidence type="ECO:0000259" key="17">
    <source>
        <dbReference type="PROSITE" id="PS51188"/>
    </source>
</evidence>
<keyword evidence="3 14" id="KW-0963">Cytoplasm</keyword>
<comment type="domain">
    <text evidence="14">The J domain is necessary and sufficient to stimulate DnaK ATPase activity. Zinc center 1 plays an important role in the autonomous, DnaK-independent chaperone activity of DnaJ. Zinc center 2 is essential for interaction with DnaK and for DnaJ activity.</text>
</comment>
<comment type="cofactor">
    <cofactor evidence="14">
        <name>Zn(2+)</name>
        <dbReference type="ChEBI" id="CHEBI:29105"/>
    </cofactor>
    <text evidence="14">Binds 2 Zn(2+) ions per monomer.</text>
</comment>
<keyword evidence="6 14" id="KW-0677">Repeat</keyword>
<feature type="repeat" description="CXXCXGXG motif" evidence="14">
    <location>
        <begin position="220"/>
        <end position="227"/>
    </location>
</feature>
<dbReference type="HAMAP" id="MF_01152">
    <property type="entry name" value="DnaJ"/>
    <property type="match status" value="1"/>
</dbReference>
<dbReference type="GO" id="GO:0031072">
    <property type="term" value="F:heat shock protein binding"/>
    <property type="evidence" value="ECO:0007669"/>
    <property type="project" value="InterPro"/>
</dbReference>
<dbReference type="PROSITE" id="PS50076">
    <property type="entry name" value="DNAJ_2"/>
    <property type="match status" value="1"/>
</dbReference>
<dbReference type="GO" id="GO:0009408">
    <property type="term" value="P:response to heat"/>
    <property type="evidence" value="ECO:0007669"/>
    <property type="project" value="InterPro"/>
</dbReference>
<accession>A0A9D1EMT4</accession>
<dbReference type="SUPFAM" id="SSF57938">
    <property type="entry name" value="DnaJ/Hsp40 cysteine-rich domain"/>
    <property type="match status" value="1"/>
</dbReference>
<keyword evidence="9 14" id="KW-0346">Stress response</keyword>
<comment type="function">
    <text evidence="11 14">Participates actively in the response to hyperosmotic and heat shock by preventing the aggregation of stress-denatured proteins and by disaggregating proteins, also in an autonomous, DnaK-independent fashion. Unfolded proteins bind initially to DnaJ; upon interaction with the DnaJ-bound protein, DnaK hydrolyzes its bound ATP, resulting in the formation of a stable complex. GrpE releases ADP from DnaK; ATP binding to DnaK triggers the release of the substrate protein, thus completing the reaction cycle. Several rounds of ATP-dependent interactions between DnaJ, DnaK and GrpE are required for fully efficient folding. Also involved, together with DnaK and GrpE, in the DNA replication of plasmids through activation of initiation proteins.</text>
</comment>
<dbReference type="CDD" id="cd10747">
    <property type="entry name" value="DnaJ_C"/>
    <property type="match status" value="1"/>
</dbReference>
<dbReference type="SUPFAM" id="SSF46565">
    <property type="entry name" value="Chaperone J-domain"/>
    <property type="match status" value="1"/>
</dbReference>
<evidence type="ECO:0000256" key="14">
    <source>
        <dbReference type="HAMAP-Rule" id="MF_01152"/>
    </source>
</evidence>
<feature type="domain" description="J" evidence="16">
    <location>
        <begin position="6"/>
        <end position="71"/>
    </location>
</feature>
<protein>
    <recommendedName>
        <fullName evidence="13 14">Chaperone protein DnaJ</fullName>
    </recommendedName>
</protein>
<evidence type="ECO:0000313" key="18">
    <source>
        <dbReference type="EMBL" id="HIS24094.1"/>
    </source>
</evidence>
<evidence type="ECO:0000256" key="2">
    <source>
        <dbReference type="ARBA" id="ARBA00011738"/>
    </source>
</evidence>
<evidence type="ECO:0000256" key="8">
    <source>
        <dbReference type="ARBA" id="ARBA00022833"/>
    </source>
</evidence>
<feature type="binding site" evidence="14">
    <location>
        <position position="183"/>
    </location>
    <ligand>
        <name>Zn(2+)</name>
        <dbReference type="ChEBI" id="CHEBI:29105"/>
        <label>2</label>
    </ligand>
</feature>
<keyword evidence="10 14" id="KW-0143">Chaperone</keyword>
<reference evidence="18" key="1">
    <citation type="submission" date="2020-10" db="EMBL/GenBank/DDBJ databases">
        <authorList>
            <person name="Gilroy R."/>
        </authorList>
    </citation>
    <scope>NUCLEOTIDE SEQUENCE</scope>
    <source>
        <strain evidence="18">CHK157-1446</strain>
    </source>
</reference>
<evidence type="ECO:0000256" key="4">
    <source>
        <dbReference type="ARBA" id="ARBA00022705"/>
    </source>
</evidence>
<dbReference type="EMBL" id="DVIR01000012">
    <property type="protein sequence ID" value="HIS24094.1"/>
    <property type="molecule type" value="Genomic_DNA"/>
</dbReference>
<feature type="zinc finger region" description="CR-type" evidence="15">
    <location>
        <begin position="150"/>
        <end position="232"/>
    </location>
</feature>
<feature type="binding site" evidence="14">
    <location>
        <position position="166"/>
    </location>
    <ligand>
        <name>Zn(2+)</name>
        <dbReference type="ChEBI" id="CHEBI:29105"/>
        <label>1</label>
    </ligand>
</feature>
<evidence type="ECO:0000256" key="3">
    <source>
        <dbReference type="ARBA" id="ARBA00022490"/>
    </source>
</evidence>
<keyword evidence="8 14" id="KW-0862">Zinc</keyword>
<dbReference type="GO" id="GO:0005737">
    <property type="term" value="C:cytoplasm"/>
    <property type="evidence" value="ECO:0007669"/>
    <property type="project" value="UniProtKB-SubCell"/>
</dbReference>
<dbReference type="InterPro" id="IPR008971">
    <property type="entry name" value="HSP40/DnaJ_pept-bd"/>
</dbReference>
<dbReference type="GO" id="GO:0051082">
    <property type="term" value="F:unfolded protein binding"/>
    <property type="evidence" value="ECO:0007669"/>
    <property type="project" value="UniProtKB-UniRule"/>
</dbReference>
<feature type="repeat" description="CXXCXGXG motif" evidence="14">
    <location>
        <begin position="163"/>
        <end position="170"/>
    </location>
</feature>
<dbReference type="Gene3D" id="1.10.287.110">
    <property type="entry name" value="DnaJ domain"/>
    <property type="match status" value="1"/>
</dbReference>
<dbReference type="Gene3D" id="2.60.260.20">
    <property type="entry name" value="Urease metallochaperone UreE, N-terminal domain"/>
    <property type="match status" value="2"/>
</dbReference>
<evidence type="ECO:0000256" key="10">
    <source>
        <dbReference type="ARBA" id="ARBA00023186"/>
    </source>
</evidence>
<comment type="caution">
    <text evidence="18">The sequence shown here is derived from an EMBL/GenBank/DDBJ whole genome shotgun (WGS) entry which is preliminary data.</text>
</comment>
<comment type="subcellular location">
    <subcellularLocation>
        <location evidence="1 14">Cytoplasm</location>
    </subcellularLocation>
</comment>
<dbReference type="Pfam" id="PF00684">
    <property type="entry name" value="DnaJ_CXXCXGXG"/>
    <property type="match status" value="1"/>
</dbReference>
<evidence type="ECO:0000256" key="1">
    <source>
        <dbReference type="ARBA" id="ARBA00004496"/>
    </source>
</evidence>
<evidence type="ECO:0000256" key="9">
    <source>
        <dbReference type="ARBA" id="ARBA00023016"/>
    </source>
</evidence>
<dbReference type="AlphaFoldDB" id="A0A9D1EMT4"/>
<feature type="binding site" evidence="14">
    <location>
        <position position="206"/>
    </location>
    <ligand>
        <name>Zn(2+)</name>
        <dbReference type="ChEBI" id="CHEBI:29105"/>
        <label>2</label>
    </ligand>
</feature>
<evidence type="ECO:0000259" key="16">
    <source>
        <dbReference type="PROSITE" id="PS50076"/>
    </source>
</evidence>
<feature type="binding site" evidence="14">
    <location>
        <position position="223"/>
    </location>
    <ligand>
        <name>Zn(2+)</name>
        <dbReference type="ChEBI" id="CHEBI:29105"/>
        <label>1</label>
    </ligand>
</feature>
<gene>
    <name evidence="14 18" type="primary">dnaJ</name>
    <name evidence="18" type="ORF">IAD01_01665</name>
</gene>
<dbReference type="NCBIfam" id="TIGR02349">
    <property type="entry name" value="DnaJ_bact"/>
    <property type="match status" value="1"/>
</dbReference>
<feature type="repeat" description="CXXCXGXG motif" evidence="14">
    <location>
        <begin position="180"/>
        <end position="187"/>
    </location>
</feature>
<dbReference type="PANTHER" id="PTHR43096:SF52">
    <property type="entry name" value="DNAJ HOMOLOG 1, MITOCHONDRIAL-RELATED"/>
    <property type="match status" value="1"/>
</dbReference>
<dbReference type="FunFam" id="1.10.287.110:FF:000034">
    <property type="entry name" value="Chaperone protein DnaJ"/>
    <property type="match status" value="1"/>
</dbReference>
<evidence type="ECO:0000256" key="12">
    <source>
        <dbReference type="ARBA" id="ARBA00061004"/>
    </source>
</evidence>
<dbReference type="InterPro" id="IPR001305">
    <property type="entry name" value="HSP_DnaJ_Cys-rich_dom"/>
</dbReference>
<dbReference type="PROSITE" id="PS51188">
    <property type="entry name" value="ZF_CR"/>
    <property type="match status" value="1"/>
</dbReference>
<feature type="binding site" evidence="14">
    <location>
        <position position="209"/>
    </location>
    <ligand>
        <name>Zn(2+)</name>
        <dbReference type="ChEBI" id="CHEBI:29105"/>
        <label>2</label>
    </ligand>
</feature>
<evidence type="ECO:0000256" key="15">
    <source>
        <dbReference type="PROSITE-ProRule" id="PRU00546"/>
    </source>
</evidence>
<dbReference type="InterPro" id="IPR036869">
    <property type="entry name" value="J_dom_sf"/>
</dbReference>
<comment type="similarity">
    <text evidence="12 14">Belongs to the DnaJ family.</text>
</comment>
<dbReference type="InterPro" id="IPR036410">
    <property type="entry name" value="HSP_DnaJ_Cys-rich_dom_sf"/>
</dbReference>
<dbReference type="GO" id="GO:0042026">
    <property type="term" value="P:protein refolding"/>
    <property type="evidence" value="ECO:0007669"/>
    <property type="project" value="TreeGrafter"/>
</dbReference>
<dbReference type="GO" id="GO:0005524">
    <property type="term" value="F:ATP binding"/>
    <property type="evidence" value="ECO:0007669"/>
    <property type="project" value="InterPro"/>
</dbReference>
<reference evidence="18" key="2">
    <citation type="journal article" date="2021" name="PeerJ">
        <title>Extensive microbial diversity within the chicken gut microbiome revealed by metagenomics and culture.</title>
        <authorList>
            <person name="Gilroy R."/>
            <person name="Ravi A."/>
            <person name="Getino M."/>
            <person name="Pursley I."/>
            <person name="Horton D.L."/>
            <person name="Alikhan N.F."/>
            <person name="Baker D."/>
            <person name="Gharbi K."/>
            <person name="Hall N."/>
            <person name="Watson M."/>
            <person name="Adriaenssens E.M."/>
            <person name="Foster-Nyarko E."/>
            <person name="Jarju S."/>
            <person name="Secka A."/>
            <person name="Antonio M."/>
            <person name="Oren A."/>
            <person name="Chaudhuri R.R."/>
            <person name="La Ragione R."/>
            <person name="Hildebrand F."/>
            <person name="Pallen M.J."/>
        </authorList>
    </citation>
    <scope>NUCLEOTIDE SEQUENCE</scope>
    <source>
        <strain evidence="18">CHK157-1446</strain>
    </source>
</reference>
<dbReference type="FunFam" id="2.10.230.10:FF:000002">
    <property type="entry name" value="Molecular chaperone DnaJ"/>
    <property type="match status" value="1"/>
</dbReference>
<comment type="subunit">
    <text evidence="2 14">Homodimer.</text>
</comment>
<feature type="binding site" evidence="14">
    <location>
        <position position="220"/>
    </location>
    <ligand>
        <name>Zn(2+)</name>
        <dbReference type="ChEBI" id="CHEBI:29105"/>
        <label>1</label>
    </ligand>
</feature>
<organism evidence="18 19">
    <name type="scientific">Candidatus Faeciplasma gallinarum</name>
    <dbReference type="NCBI Taxonomy" id="2840799"/>
    <lineage>
        <taxon>Bacteria</taxon>
        <taxon>Bacillati</taxon>
        <taxon>Bacillota</taxon>
        <taxon>Clostridia</taxon>
        <taxon>Eubacteriales</taxon>
        <taxon>Oscillospiraceae</taxon>
        <taxon>Oscillospiraceae incertae sedis</taxon>
        <taxon>Candidatus Faeciplasma</taxon>
    </lineage>
</organism>
<dbReference type="PANTHER" id="PTHR43096">
    <property type="entry name" value="DNAJ HOMOLOG 1, MITOCHONDRIAL-RELATED"/>
    <property type="match status" value="1"/>
</dbReference>
<proteinExistence type="inferred from homology"/>
<dbReference type="Pfam" id="PF01556">
    <property type="entry name" value="DnaJ_C"/>
    <property type="match status" value="1"/>
</dbReference>
<keyword evidence="4 14" id="KW-0235">DNA replication</keyword>
<evidence type="ECO:0000313" key="19">
    <source>
        <dbReference type="Proteomes" id="UP000823982"/>
    </source>
</evidence>
<feature type="binding site" evidence="14">
    <location>
        <position position="180"/>
    </location>
    <ligand>
        <name>Zn(2+)</name>
        <dbReference type="ChEBI" id="CHEBI:29105"/>
        <label>2</label>
    </ligand>
</feature>
<evidence type="ECO:0000256" key="11">
    <source>
        <dbReference type="ARBA" id="ARBA00053423"/>
    </source>
</evidence>
<evidence type="ECO:0000256" key="5">
    <source>
        <dbReference type="ARBA" id="ARBA00022723"/>
    </source>
</evidence>